<sequence>MDLIADKALTEHCKKHGVDVKSTALIELPVGTSFSTLNQRLRNSHGFYSLDDSIPFGSSSPFKVSLDSNLKEKFRTKTRIRDVLGNSCGG</sequence>
<comment type="caution">
    <text evidence="1">The sequence shown here is derived from an EMBL/GenBank/DDBJ whole genome shotgun (WGS) entry which is preliminary data.</text>
</comment>
<gene>
    <name evidence="1" type="ORF">EZV62_021075</name>
</gene>
<reference evidence="2" key="1">
    <citation type="journal article" date="2019" name="Gigascience">
        <title>De novo genome assembly of the endangered Acer yangbiense, a plant species with extremely small populations endemic to Yunnan Province, China.</title>
        <authorList>
            <person name="Yang J."/>
            <person name="Wariss H.M."/>
            <person name="Tao L."/>
            <person name="Zhang R."/>
            <person name="Yun Q."/>
            <person name="Hollingsworth P."/>
            <person name="Dao Z."/>
            <person name="Luo G."/>
            <person name="Guo H."/>
            <person name="Ma Y."/>
            <person name="Sun W."/>
        </authorList>
    </citation>
    <scope>NUCLEOTIDE SEQUENCE [LARGE SCALE GENOMIC DNA]</scope>
    <source>
        <strain evidence="2">cv. Malutang</strain>
    </source>
</reference>
<protein>
    <submittedName>
        <fullName evidence="1">Uncharacterized protein</fullName>
    </submittedName>
</protein>
<dbReference type="AlphaFoldDB" id="A0A5C7H6R6"/>
<dbReference type="Proteomes" id="UP000323000">
    <property type="component" value="Chromosome 10"/>
</dbReference>
<keyword evidence="2" id="KW-1185">Reference proteome</keyword>
<evidence type="ECO:0000313" key="1">
    <source>
        <dbReference type="EMBL" id="TXG51906.1"/>
    </source>
</evidence>
<organism evidence="1 2">
    <name type="scientific">Acer yangbiense</name>
    <dbReference type="NCBI Taxonomy" id="1000413"/>
    <lineage>
        <taxon>Eukaryota</taxon>
        <taxon>Viridiplantae</taxon>
        <taxon>Streptophyta</taxon>
        <taxon>Embryophyta</taxon>
        <taxon>Tracheophyta</taxon>
        <taxon>Spermatophyta</taxon>
        <taxon>Magnoliopsida</taxon>
        <taxon>eudicotyledons</taxon>
        <taxon>Gunneridae</taxon>
        <taxon>Pentapetalae</taxon>
        <taxon>rosids</taxon>
        <taxon>malvids</taxon>
        <taxon>Sapindales</taxon>
        <taxon>Sapindaceae</taxon>
        <taxon>Hippocastanoideae</taxon>
        <taxon>Acereae</taxon>
        <taxon>Acer</taxon>
    </lineage>
</organism>
<dbReference type="EMBL" id="VAHF01000010">
    <property type="protein sequence ID" value="TXG51906.1"/>
    <property type="molecule type" value="Genomic_DNA"/>
</dbReference>
<proteinExistence type="predicted"/>
<evidence type="ECO:0000313" key="2">
    <source>
        <dbReference type="Proteomes" id="UP000323000"/>
    </source>
</evidence>
<name>A0A5C7H6R6_9ROSI</name>
<accession>A0A5C7H6R6</accession>